<name>A0A9W9DDU4_9AGAR</name>
<comment type="caution">
    <text evidence="1">The sequence shown here is derived from an EMBL/GenBank/DDBJ whole genome shotgun (WGS) entry which is preliminary data.</text>
</comment>
<evidence type="ECO:0000313" key="2">
    <source>
        <dbReference type="Proteomes" id="UP001150238"/>
    </source>
</evidence>
<dbReference type="EMBL" id="JANVFS010000050">
    <property type="protein sequence ID" value="KAJ4465499.1"/>
    <property type="molecule type" value="Genomic_DNA"/>
</dbReference>
<evidence type="ECO:0000313" key="1">
    <source>
        <dbReference type="EMBL" id="KAJ4465499.1"/>
    </source>
</evidence>
<organism evidence="1 2">
    <name type="scientific">Lentinula lateritia</name>
    <dbReference type="NCBI Taxonomy" id="40482"/>
    <lineage>
        <taxon>Eukaryota</taxon>
        <taxon>Fungi</taxon>
        <taxon>Dikarya</taxon>
        <taxon>Basidiomycota</taxon>
        <taxon>Agaricomycotina</taxon>
        <taxon>Agaricomycetes</taxon>
        <taxon>Agaricomycetidae</taxon>
        <taxon>Agaricales</taxon>
        <taxon>Marasmiineae</taxon>
        <taxon>Omphalotaceae</taxon>
        <taxon>Lentinula</taxon>
    </lineage>
</organism>
<dbReference type="AlphaFoldDB" id="A0A9W9DDU4"/>
<reference evidence="1" key="2">
    <citation type="journal article" date="2023" name="Proc. Natl. Acad. Sci. U.S.A.">
        <title>A global phylogenomic analysis of the shiitake genus Lentinula.</title>
        <authorList>
            <person name="Sierra-Patev S."/>
            <person name="Min B."/>
            <person name="Naranjo-Ortiz M."/>
            <person name="Looney B."/>
            <person name="Konkel Z."/>
            <person name="Slot J.C."/>
            <person name="Sakamoto Y."/>
            <person name="Steenwyk J.L."/>
            <person name="Rokas A."/>
            <person name="Carro J."/>
            <person name="Camarero S."/>
            <person name="Ferreira P."/>
            <person name="Molpeceres G."/>
            <person name="Ruiz-Duenas F.J."/>
            <person name="Serrano A."/>
            <person name="Henrissat B."/>
            <person name="Drula E."/>
            <person name="Hughes K.W."/>
            <person name="Mata J.L."/>
            <person name="Ishikawa N.K."/>
            <person name="Vargas-Isla R."/>
            <person name="Ushijima S."/>
            <person name="Smith C.A."/>
            <person name="Donoghue J."/>
            <person name="Ahrendt S."/>
            <person name="Andreopoulos W."/>
            <person name="He G."/>
            <person name="LaButti K."/>
            <person name="Lipzen A."/>
            <person name="Ng V."/>
            <person name="Riley R."/>
            <person name="Sandor L."/>
            <person name="Barry K."/>
            <person name="Martinez A.T."/>
            <person name="Xiao Y."/>
            <person name="Gibbons J.G."/>
            <person name="Terashima K."/>
            <person name="Grigoriev I.V."/>
            <person name="Hibbett D."/>
        </authorList>
    </citation>
    <scope>NUCLEOTIDE SEQUENCE</scope>
    <source>
        <strain evidence="1">Sp2 HRB7682 ss15</strain>
    </source>
</reference>
<gene>
    <name evidence="1" type="ORF">C8J55DRAFT_493400</name>
</gene>
<accession>A0A9W9DDU4</accession>
<proteinExistence type="predicted"/>
<reference evidence="1" key="1">
    <citation type="submission" date="2022-08" db="EMBL/GenBank/DDBJ databases">
        <authorList>
            <consortium name="DOE Joint Genome Institute"/>
            <person name="Min B."/>
            <person name="Riley R."/>
            <person name="Sierra-Patev S."/>
            <person name="Naranjo-Ortiz M."/>
            <person name="Looney B."/>
            <person name="Konkel Z."/>
            <person name="Slot J.C."/>
            <person name="Sakamoto Y."/>
            <person name="Steenwyk J.L."/>
            <person name="Rokas A."/>
            <person name="Carro J."/>
            <person name="Camarero S."/>
            <person name="Ferreira P."/>
            <person name="Molpeceres G."/>
            <person name="Ruiz-Duenas F.J."/>
            <person name="Serrano A."/>
            <person name="Henrissat B."/>
            <person name="Drula E."/>
            <person name="Hughes K.W."/>
            <person name="Mata J.L."/>
            <person name="Ishikawa N.K."/>
            <person name="Vargas-Isla R."/>
            <person name="Ushijima S."/>
            <person name="Smith C.A."/>
            <person name="Ahrendt S."/>
            <person name="Andreopoulos W."/>
            <person name="He G."/>
            <person name="Labutti K."/>
            <person name="Lipzen A."/>
            <person name="Ng V."/>
            <person name="Sandor L."/>
            <person name="Barry K."/>
            <person name="Martinez A.T."/>
            <person name="Xiao Y."/>
            <person name="Gibbons J.G."/>
            <person name="Terashima K."/>
            <person name="Hibbett D.S."/>
            <person name="Grigoriev I.V."/>
        </authorList>
    </citation>
    <scope>NUCLEOTIDE SEQUENCE</scope>
    <source>
        <strain evidence="1">Sp2 HRB7682 ss15</strain>
    </source>
</reference>
<protein>
    <submittedName>
        <fullName evidence="1">Uncharacterized protein</fullName>
    </submittedName>
</protein>
<dbReference type="Proteomes" id="UP001150238">
    <property type="component" value="Unassembled WGS sequence"/>
</dbReference>
<sequence>MVFSKGDEESRKKRRTNKPLAAWKRDFGVNPKLVLLMLFPATPSTILPPPSQNPHLRSNCSDCWASEPLIFSWKVKGSVKEKTFQSLSPSKFSDDILSTTLSYSQLQICRRYKCPPNLMTVAREPKQSQAGYILGGRPECSGWTLKSENEEEKKHIRNLELPYTVANLVNRLDLCICAPTPRRKSIVTRYMHMPQKAITCPIIVRAEGIVGLYFFRDLESWLQCNALQARGRFMPQIEGDGSQSKQRGWRRFPVVMIEHQNVDE</sequence>